<dbReference type="STRING" id="90262.A0A1X2IRF2"/>
<dbReference type="OrthoDB" id="10260897at2759"/>
<keyword evidence="7" id="KW-0342">GTP-binding</keyword>
<protein>
    <recommendedName>
        <fullName evidence="12">Bms1-type G domain-containing protein</fullName>
    </recommendedName>
</protein>
<dbReference type="Gene3D" id="3.40.50.300">
    <property type="entry name" value="P-loop containing nucleotide triphosphate hydrolases"/>
    <property type="match status" value="1"/>
</dbReference>
<comment type="similarity">
    <text evidence="10">Belongs to the TRAFAC class translation factor GTPase superfamily. Bms1-like GTPase family. BMS1 subfamily.</text>
</comment>
<dbReference type="GO" id="GO:0034511">
    <property type="term" value="F:U3 snoRNA binding"/>
    <property type="evidence" value="ECO:0007669"/>
    <property type="project" value="TreeGrafter"/>
</dbReference>
<keyword evidence="6" id="KW-0067">ATP-binding</keyword>
<dbReference type="GO" id="GO:0003924">
    <property type="term" value="F:GTPase activity"/>
    <property type="evidence" value="ECO:0007669"/>
    <property type="project" value="TreeGrafter"/>
</dbReference>
<dbReference type="InterPro" id="IPR012948">
    <property type="entry name" value="AARP2CN"/>
</dbReference>
<evidence type="ECO:0000313" key="14">
    <source>
        <dbReference type="Proteomes" id="UP000193560"/>
    </source>
</evidence>
<reference evidence="13 14" key="1">
    <citation type="submission" date="2016-07" db="EMBL/GenBank/DDBJ databases">
        <title>Pervasive Adenine N6-methylation of Active Genes in Fungi.</title>
        <authorList>
            <consortium name="DOE Joint Genome Institute"/>
            <person name="Mondo S.J."/>
            <person name="Dannebaum R.O."/>
            <person name="Kuo R.C."/>
            <person name="Labutti K."/>
            <person name="Haridas S."/>
            <person name="Kuo A."/>
            <person name="Salamov A."/>
            <person name="Ahrendt S.R."/>
            <person name="Lipzen A."/>
            <person name="Sullivan W."/>
            <person name="Andreopoulos W.B."/>
            <person name="Clum A."/>
            <person name="Lindquist E."/>
            <person name="Daum C."/>
            <person name="Ramamoorthy G.K."/>
            <person name="Gryganskyi A."/>
            <person name="Culley D."/>
            <person name="Magnuson J.K."/>
            <person name="James T.Y."/>
            <person name="O'Malley M.A."/>
            <person name="Stajich J.E."/>
            <person name="Spatafora J.W."/>
            <person name="Visel A."/>
            <person name="Grigoriev I.V."/>
        </authorList>
    </citation>
    <scope>NUCLEOTIDE SEQUENCE [LARGE SCALE GENOMIC DNA]</scope>
    <source>
        <strain evidence="13 14">NRRL 1336</strain>
    </source>
</reference>
<dbReference type="PANTHER" id="PTHR12858">
    <property type="entry name" value="RIBOSOME BIOGENESIS PROTEIN"/>
    <property type="match status" value="1"/>
</dbReference>
<dbReference type="PROSITE" id="PS51714">
    <property type="entry name" value="G_BMS1"/>
    <property type="match status" value="1"/>
</dbReference>
<feature type="region of interest" description="Disordered" evidence="11">
    <location>
        <begin position="356"/>
        <end position="399"/>
    </location>
</feature>
<dbReference type="Pfam" id="PF04950">
    <property type="entry name" value="RIBIOP_C"/>
    <property type="match status" value="1"/>
</dbReference>
<feature type="compositionally biased region" description="Acidic residues" evidence="11">
    <location>
        <begin position="463"/>
        <end position="495"/>
    </location>
</feature>
<dbReference type="EMBL" id="MCGE01000005">
    <property type="protein sequence ID" value="ORZ21116.1"/>
    <property type="molecule type" value="Genomic_DNA"/>
</dbReference>
<dbReference type="AlphaFoldDB" id="A0A1X2IRF2"/>
<feature type="compositionally biased region" description="Polar residues" evidence="11">
    <location>
        <begin position="28"/>
        <end position="41"/>
    </location>
</feature>
<evidence type="ECO:0000256" key="1">
    <source>
        <dbReference type="ARBA" id="ARBA00004604"/>
    </source>
</evidence>
<dbReference type="InterPro" id="IPR037875">
    <property type="entry name" value="Bms1_N"/>
</dbReference>
<evidence type="ECO:0000259" key="12">
    <source>
        <dbReference type="PROSITE" id="PS51714"/>
    </source>
</evidence>
<keyword evidence="4" id="KW-0547">Nucleotide-binding</keyword>
<dbReference type="SUPFAM" id="SSF52540">
    <property type="entry name" value="P-loop containing nucleoside triphosphate hydrolases"/>
    <property type="match status" value="1"/>
</dbReference>
<evidence type="ECO:0000256" key="10">
    <source>
        <dbReference type="ARBA" id="ARBA00061391"/>
    </source>
</evidence>
<dbReference type="GO" id="GO:0000479">
    <property type="term" value="P:endonucleolytic cleavage of tricistronic rRNA transcript (SSU-rRNA, 5.8S rRNA, LSU-rRNA)"/>
    <property type="evidence" value="ECO:0007669"/>
    <property type="project" value="TreeGrafter"/>
</dbReference>
<dbReference type="Pfam" id="PF22298">
    <property type="entry name" value="Tsr1_G-like"/>
    <property type="match status" value="1"/>
</dbReference>
<accession>A0A1X2IRF2</accession>
<dbReference type="PANTHER" id="PTHR12858:SF2">
    <property type="entry name" value="RIBOSOME BIOGENESIS PROTEIN BMS1 HOMOLOG"/>
    <property type="match status" value="1"/>
</dbReference>
<gene>
    <name evidence="13" type="ORF">BCR42DRAFT_368790</name>
</gene>
<dbReference type="Proteomes" id="UP000193560">
    <property type="component" value="Unassembled WGS sequence"/>
</dbReference>
<feature type="compositionally biased region" description="Acidic residues" evidence="11">
    <location>
        <begin position="371"/>
        <end position="381"/>
    </location>
</feature>
<dbReference type="InterPro" id="IPR039761">
    <property type="entry name" value="Bms1/Tsr1"/>
</dbReference>
<dbReference type="GO" id="GO:0030686">
    <property type="term" value="C:90S preribosome"/>
    <property type="evidence" value="ECO:0007669"/>
    <property type="project" value="TreeGrafter"/>
</dbReference>
<dbReference type="CDD" id="cd01882">
    <property type="entry name" value="BMS1"/>
    <property type="match status" value="1"/>
</dbReference>
<evidence type="ECO:0000256" key="7">
    <source>
        <dbReference type="ARBA" id="ARBA00023134"/>
    </source>
</evidence>
<proteinExistence type="inferred from homology"/>
<dbReference type="GO" id="GO:0000462">
    <property type="term" value="P:maturation of SSU-rRNA from tricistronic rRNA transcript (SSU-rRNA, 5.8S rRNA, LSU-rRNA)"/>
    <property type="evidence" value="ECO:0007669"/>
    <property type="project" value="TreeGrafter"/>
</dbReference>
<dbReference type="GO" id="GO:0005524">
    <property type="term" value="F:ATP binding"/>
    <property type="evidence" value="ECO:0007669"/>
    <property type="project" value="UniProtKB-KW"/>
</dbReference>
<organism evidence="13 14">
    <name type="scientific">Absidia repens</name>
    <dbReference type="NCBI Taxonomy" id="90262"/>
    <lineage>
        <taxon>Eukaryota</taxon>
        <taxon>Fungi</taxon>
        <taxon>Fungi incertae sedis</taxon>
        <taxon>Mucoromycota</taxon>
        <taxon>Mucoromycotina</taxon>
        <taxon>Mucoromycetes</taxon>
        <taxon>Mucorales</taxon>
        <taxon>Cunninghamellaceae</taxon>
        <taxon>Absidia</taxon>
    </lineage>
</organism>
<comment type="subcellular location">
    <subcellularLocation>
        <location evidence="1">Nucleus</location>
        <location evidence="1">Nucleolus</location>
    </subcellularLocation>
</comment>
<keyword evidence="3" id="KW-0597">Phosphoprotein</keyword>
<dbReference type="FunFam" id="3.40.50.300:FF:000105">
    <property type="entry name" value="BMS1 ribosome biogenesis factor"/>
    <property type="match status" value="1"/>
</dbReference>
<dbReference type="SMART" id="SM01362">
    <property type="entry name" value="DUF663"/>
    <property type="match status" value="1"/>
</dbReference>
<feature type="compositionally biased region" description="Basic and acidic residues" evidence="11">
    <location>
        <begin position="505"/>
        <end position="518"/>
    </location>
</feature>
<keyword evidence="14" id="KW-1185">Reference proteome</keyword>
<feature type="domain" description="Bms1-type G" evidence="12">
    <location>
        <begin position="73"/>
        <end position="237"/>
    </location>
</feature>
<evidence type="ECO:0000256" key="9">
    <source>
        <dbReference type="ARBA" id="ARBA00049117"/>
    </source>
</evidence>
<feature type="compositionally biased region" description="Acidic residues" evidence="11">
    <location>
        <begin position="717"/>
        <end position="728"/>
    </location>
</feature>
<feature type="compositionally biased region" description="Acidic residues" evidence="11">
    <location>
        <begin position="618"/>
        <end position="639"/>
    </location>
</feature>
<feature type="compositionally biased region" description="Basic and acidic residues" evidence="11">
    <location>
        <begin position="43"/>
        <end position="55"/>
    </location>
</feature>
<dbReference type="GO" id="GO:0032040">
    <property type="term" value="C:small-subunit processome"/>
    <property type="evidence" value="ECO:0007669"/>
    <property type="project" value="UniProtKB-ARBA"/>
</dbReference>
<dbReference type="GO" id="GO:0005654">
    <property type="term" value="C:nucleoplasm"/>
    <property type="evidence" value="ECO:0007669"/>
    <property type="project" value="UniProtKB-ARBA"/>
</dbReference>
<evidence type="ECO:0000256" key="4">
    <source>
        <dbReference type="ARBA" id="ARBA00022741"/>
    </source>
</evidence>
<feature type="compositionally biased region" description="Basic and acidic residues" evidence="11">
    <location>
        <begin position="16"/>
        <end position="26"/>
    </location>
</feature>
<dbReference type="SMART" id="SM00785">
    <property type="entry name" value="AARP2CN"/>
    <property type="match status" value="1"/>
</dbReference>
<dbReference type="Pfam" id="PF08142">
    <property type="entry name" value="AARP2CN"/>
    <property type="match status" value="1"/>
</dbReference>
<keyword evidence="8" id="KW-0539">Nucleus</keyword>
<feature type="region of interest" description="Disordered" evidence="11">
    <location>
        <begin position="426"/>
        <end position="567"/>
    </location>
</feature>
<evidence type="ECO:0000313" key="13">
    <source>
        <dbReference type="EMBL" id="ORZ21116.1"/>
    </source>
</evidence>
<feature type="region of interest" description="Disordered" evidence="11">
    <location>
        <begin position="1"/>
        <end position="55"/>
    </location>
</feature>
<dbReference type="GO" id="GO:0005525">
    <property type="term" value="F:GTP binding"/>
    <property type="evidence" value="ECO:0007669"/>
    <property type="project" value="UniProtKB-KW"/>
</dbReference>
<feature type="compositionally biased region" description="Acidic residues" evidence="11">
    <location>
        <begin position="696"/>
        <end position="709"/>
    </location>
</feature>
<dbReference type="InterPro" id="IPR007034">
    <property type="entry name" value="BMS1_TSR1_C"/>
</dbReference>
<evidence type="ECO:0000256" key="11">
    <source>
        <dbReference type="SAM" id="MobiDB-lite"/>
    </source>
</evidence>
<comment type="catalytic activity">
    <reaction evidence="9">
        <text>GTP + H2O = GDP + phosphate + H(+)</text>
        <dbReference type="Rhea" id="RHEA:19669"/>
        <dbReference type="ChEBI" id="CHEBI:15377"/>
        <dbReference type="ChEBI" id="CHEBI:15378"/>
        <dbReference type="ChEBI" id="CHEBI:37565"/>
        <dbReference type="ChEBI" id="CHEBI:43474"/>
        <dbReference type="ChEBI" id="CHEBI:58189"/>
    </reaction>
    <physiologicalReaction direction="left-to-right" evidence="9">
        <dbReference type="Rhea" id="RHEA:19670"/>
    </physiologicalReaction>
</comment>
<evidence type="ECO:0000256" key="2">
    <source>
        <dbReference type="ARBA" id="ARBA00022517"/>
    </source>
</evidence>
<name>A0A1X2IRF2_9FUNG</name>
<feature type="compositionally biased region" description="Acidic residues" evidence="11">
    <location>
        <begin position="433"/>
        <end position="449"/>
    </location>
</feature>
<feature type="region of interest" description="Disordered" evidence="11">
    <location>
        <begin position="601"/>
        <end position="669"/>
    </location>
</feature>
<evidence type="ECO:0000256" key="3">
    <source>
        <dbReference type="ARBA" id="ARBA00022553"/>
    </source>
</evidence>
<sequence length="1185" mass="135125">MEDKPQKAHRAKKTGKKAERKKDKFSNAKKSSNPKAFSFQSAKKAERTARRNVELGEKKLHVPQVDRTPLEAPPVVIAVVGPPGSGKSTLIRSLVKRYTKHNLHEIKGPITVVSGKKRRLTFIECANDMNSMIDVAKVADLVLLMIDASFGFEMETFEFLNILQSHGFPKVMGILTHLDKFRNNKSLRATKKRLKHRFWTEIYHGAKLFYLSGIIHERYPNMEVQNLARFISVMKFRPLVWRNTHPYVVADRVEDLTDPELIHQNPRCDRTVTLYGYLRGTNLKPNMRVHIPGAGDHTLADVSVLPDPCALPDKERKRLDEKYKLIYAPMSDVGGVMYDKDAVYINVPGNFTKKSALAPSERKQKNGNSDGESDSENSDVGEEAHQQDETVPAGPGERMVMDLQDAPDTLASQLAESELRIFSHSAPMRAGDLDSEEENGITELIEEDDTGRKRRRAVFGNGDQDEELDSDIDEDDDDNDDDDGDEDDDMQESDDDTPRRGRSLTKFDTRNIPRKGDTGADDETGQDTIEFAESDSDFGEEEDDEEMVNVDGRRRQALSSDDEDNSAELAGELRWKANLKEKASDMFHNHRRVNLMSLIYNNEDLTPEDIATGNYGDNGDDDDSDDNSQGPGDDDDEEFFSLKTDPSKNAIQVMDTSKQQPTAELLDQWNDEDMLDSIRNRFITGDIDAADGTTEQQEETFGDFEDLENPEEKQDGDADDQDEEMDPVEAERARIAKRKEELKKKFDEEYDDEDGQGKLDFYEKKKAEIAQQLVTNREEFADDDVHTRALVEGYRPGSYVRLLLKDVPYEFIENFDPVYPVLIGGLLTTEDQFGLVQVRLKRHRWHRKILKTNDPLIFSIGWRRFQSIPIYSLDDGTRNRMLKYTPEHMHCLATFYGPVHTPNTGFCAVQSVSDNKTSSFRISATGVVVDISQSSEIVKKLKLTGTPTKVYKNTAFIKDMFTSSLEVAKFEGATIRTVSGIRGQVKKPLPKPDGNFRATFEDKLLMSDIVFLRAWYPVKPRKFYNPVTSLLLSSKSEWQGMRLTGQVRRDLDLHAPQNVDSTYKPIERQTRRFNTLKIPKSLQSDLPFASKPKIQKAASKKSYLAKRAVVLEPEEKKIYTLMQQLNTLRNEKNLKRKLKDEERQQAYEKKKAKIAEVDVVKDRERRKDYFRKESKAAIAKAKAQR</sequence>
<keyword evidence="2" id="KW-0690">Ribosome biogenesis</keyword>
<feature type="region of interest" description="Disordered" evidence="11">
    <location>
        <begin position="686"/>
        <end position="728"/>
    </location>
</feature>
<feature type="compositionally biased region" description="Acidic residues" evidence="11">
    <location>
        <begin position="519"/>
        <end position="548"/>
    </location>
</feature>
<evidence type="ECO:0000256" key="6">
    <source>
        <dbReference type="ARBA" id="ARBA00022840"/>
    </source>
</evidence>
<dbReference type="InterPro" id="IPR030387">
    <property type="entry name" value="G_Bms1/Tsr1_dom"/>
</dbReference>
<evidence type="ECO:0000256" key="5">
    <source>
        <dbReference type="ARBA" id="ARBA00022801"/>
    </source>
</evidence>
<dbReference type="InterPro" id="IPR027417">
    <property type="entry name" value="P-loop_NTPase"/>
</dbReference>
<comment type="caution">
    <text evidence="13">The sequence shown here is derived from an EMBL/GenBank/DDBJ whole genome shotgun (WGS) entry which is preliminary data.</text>
</comment>
<keyword evidence="5" id="KW-0378">Hydrolase</keyword>
<feature type="compositionally biased region" description="Polar residues" evidence="11">
    <location>
        <begin position="647"/>
        <end position="662"/>
    </location>
</feature>
<evidence type="ECO:0000256" key="8">
    <source>
        <dbReference type="ARBA" id="ARBA00023242"/>
    </source>
</evidence>